<dbReference type="AlphaFoldDB" id="A0A6A1VTS8"/>
<comment type="caution">
    <text evidence="1">The sequence shown here is derived from an EMBL/GenBank/DDBJ whole genome shotgun (WGS) entry which is preliminary data.</text>
</comment>
<name>A0A6A1VTS8_9ROSI</name>
<dbReference type="Proteomes" id="UP000516437">
    <property type="component" value="Chromosome 4"/>
</dbReference>
<proteinExistence type="predicted"/>
<sequence length="90" mass="10376">MTELTQRMQSIMLPTHEMVSDFNGQLTVLERKVADMDSGWKKEITAIQEVLKGLATSATLFVLTEWVRLMEEHLCQVHQVLKLTDDDDEQ</sequence>
<gene>
    <name evidence="1" type="ORF">CJ030_MR4G010553</name>
</gene>
<protein>
    <submittedName>
        <fullName evidence="1">Uncharacterized protein</fullName>
    </submittedName>
</protein>
<organism evidence="1 2">
    <name type="scientific">Morella rubra</name>
    <name type="common">Chinese bayberry</name>
    <dbReference type="NCBI Taxonomy" id="262757"/>
    <lineage>
        <taxon>Eukaryota</taxon>
        <taxon>Viridiplantae</taxon>
        <taxon>Streptophyta</taxon>
        <taxon>Embryophyta</taxon>
        <taxon>Tracheophyta</taxon>
        <taxon>Spermatophyta</taxon>
        <taxon>Magnoliopsida</taxon>
        <taxon>eudicotyledons</taxon>
        <taxon>Gunneridae</taxon>
        <taxon>Pentapetalae</taxon>
        <taxon>rosids</taxon>
        <taxon>fabids</taxon>
        <taxon>Fagales</taxon>
        <taxon>Myricaceae</taxon>
        <taxon>Morella</taxon>
    </lineage>
</organism>
<evidence type="ECO:0000313" key="2">
    <source>
        <dbReference type="Proteomes" id="UP000516437"/>
    </source>
</evidence>
<accession>A0A6A1VTS8</accession>
<evidence type="ECO:0000313" key="1">
    <source>
        <dbReference type="EMBL" id="KAB1215436.1"/>
    </source>
</evidence>
<dbReference type="EMBL" id="RXIC02000022">
    <property type="protein sequence ID" value="KAB1215436.1"/>
    <property type="molecule type" value="Genomic_DNA"/>
</dbReference>
<reference evidence="1 2" key="1">
    <citation type="journal article" date="2019" name="Plant Biotechnol. J.">
        <title>The red bayberry genome and genetic basis of sex determination.</title>
        <authorList>
            <person name="Jia H.M."/>
            <person name="Jia H.J."/>
            <person name="Cai Q.L."/>
            <person name="Wang Y."/>
            <person name="Zhao H.B."/>
            <person name="Yang W.F."/>
            <person name="Wang G.Y."/>
            <person name="Li Y.H."/>
            <person name="Zhan D.L."/>
            <person name="Shen Y.T."/>
            <person name="Niu Q.F."/>
            <person name="Chang L."/>
            <person name="Qiu J."/>
            <person name="Zhao L."/>
            <person name="Xie H.B."/>
            <person name="Fu W.Y."/>
            <person name="Jin J."/>
            <person name="Li X.W."/>
            <person name="Jiao Y."/>
            <person name="Zhou C.C."/>
            <person name="Tu T."/>
            <person name="Chai C.Y."/>
            <person name="Gao J.L."/>
            <person name="Fan L.J."/>
            <person name="van de Weg E."/>
            <person name="Wang J.Y."/>
            <person name="Gao Z.S."/>
        </authorList>
    </citation>
    <scope>NUCLEOTIDE SEQUENCE [LARGE SCALE GENOMIC DNA]</scope>
    <source>
        <tissue evidence="1">Leaves</tissue>
    </source>
</reference>
<keyword evidence="2" id="KW-1185">Reference proteome</keyword>